<dbReference type="STRING" id="498211.CJA_1230"/>
<name>B3PCB5_CELJU</name>
<dbReference type="PANTHER" id="PTHR44688">
    <property type="entry name" value="DNA-BINDING TRANSCRIPTIONAL ACTIVATOR DEVR_DOSR"/>
    <property type="match status" value="1"/>
</dbReference>
<dbReference type="Proteomes" id="UP000001036">
    <property type="component" value="Chromosome"/>
</dbReference>
<reference evidence="5 6" key="1">
    <citation type="journal article" date="2008" name="J. Bacteriol.">
        <title>Insights into plant cell wall degradation from the genome sequence of the soil bacterium Cellvibrio japonicus.</title>
        <authorList>
            <person name="Deboy R.T."/>
            <person name="Mongodin E.F."/>
            <person name="Fouts D.E."/>
            <person name="Tailford L.E."/>
            <person name="Khouri H."/>
            <person name="Emerson J.B."/>
            <person name="Mohamoud Y."/>
            <person name="Watkins K."/>
            <person name="Henrissat B."/>
            <person name="Gilbert H.J."/>
            <person name="Nelson K.E."/>
        </authorList>
    </citation>
    <scope>NUCLEOTIDE SEQUENCE [LARGE SCALE GENOMIC DNA]</scope>
    <source>
        <strain evidence="5 6">Ueda107</strain>
    </source>
</reference>
<dbReference type="InterPro" id="IPR005143">
    <property type="entry name" value="TF_LuxR_autoind-bd_dom"/>
</dbReference>
<dbReference type="InterPro" id="IPR000792">
    <property type="entry name" value="Tscrpt_reg_LuxR_C"/>
</dbReference>
<dbReference type="AlphaFoldDB" id="B3PCB5"/>
<protein>
    <submittedName>
        <fullName evidence="5">Putative two-component transcriptional regulator, LuxR family</fullName>
    </submittedName>
</protein>
<dbReference type="GO" id="GO:0003677">
    <property type="term" value="F:DNA binding"/>
    <property type="evidence" value="ECO:0007669"/>
    <property type="project" value="UniProtKB-KW"/>
</dbReference>
<proteinExistence type="predicted"/>
<dbReference type="SUPFAM" id="SSF46894">
    <property type="entry name" value="C-terminal effector domain of the bipartite response regulators"/>
    <property type="match status" value="1"/>
</dbReference>
<keyword evidence="6" id="KW-1185">Reference proteome</keyword>
<dbReference type="PANTHER" id="PTHR44688:SF16">
    <property type="entry name" value="DNA-BINDING TRANSCRIPTIONAL ACTIVATOR DEVR_DOSR"/>
    <property type="match status" value="1"/>
</dbReference>
<dbReference type="OrthoDB" id="9774661at2"/>
<dbReference type="eggNOG" id="COG2771">
    <property type="taxonomic scope" value="Bacteria"/>
</dbReference>
<keyword evidence="1" id="KW-0805">Transcription regulation</keyword>
<evidence type="ECO:0000256" key="2">
    <source>
        <dbReference type="ARBA" id="ARBA00023125"/>
    </source>
</evidence>
<dbReference type="GO" id="GO:0006355">
    <property type="term" value="P:regulation of DNA-templated transcription"/>
    <property type="evidence" value="ECO:0007669"/>
    <property type="project" value="InterPro"/>
</dbReference>
<evidence type="ECO:0000313" key="5">
    <source>
        <dbReference type="EMBL" id="ACE84000.1"/>
    </source>
</evidence>
<dbReference type="InterPro" id="IPR036693">
    <property type="entry name" value="TF_LuxR_autoind-bd_dom_sf"/>
</dbReference>
<dbReference type="SUPFAM" id="SSF75516">
    <property type="entry name" value="Pheromone-binding domain of LuxR-like quorum-sensing transcription factors"/>
    <property type="match status" value="1"/>
</dbReference>
<dbReference type="KEGG" id="cja:CJA_1230"/>
<dbReference type="InterPro" id="IPR036388">
    <property type="entry name" value="WH-like_DNA-bd_sf"/>
</dbReference>
<dbReference type="HOGENOM" id="CLU_072786_5_1_6"/>
<sequence>MNMEDYICETNNSKNIQSLFNLFEKYMSDIGFDRVILGLMTDHPRLKKEAEHGFLKNYPADWVERYFDQKYVHIDPVRHKAYDAIGAYTWDELKASMQLSNKQIQMFNEAEDARLFNGVGVSMRGPGGAIAAVGAACSVKNGNLNKDILDAANLMSVQFYTCYWRLMEKKVTLVHLTAKEQEILTWSAAGYTKSQIAHKLCISVHTVDFHVRNCLAKLEAQNITHAVSRALNLSLIHM</sequence>
<gene>
    <name evidence="5" type="ordered locus">CJA_1230</name>
</gene>
<dbReference type="CDD" id="cd06170">
    <property type="entry name" value="LuxR_C_like"/>
    <property type="match status" value="1"/>
</dbReference>
<dbReference type="Pfam" id="PF03472">
    <property type="entry name" value="Autoind_bind"/>
    <property type="match status" value="1"/>
</dbReference>
<dbReference type="PROSITE" id="PS50043">
    <property type="entry name" value="HTH_LUXR_2"/>
    <property type="match status" value="1"/>
</dbReference>
<keyword evidence="2" id="KW-0238">DNA-binding</keyword>
<dbReference type="SMART" id="SM00421">
    <property type="entry name" value="HTH_LUXR"/>
    <property type="match status" value="1"/>
</dbReference>
<organism evidence="5 6">
    <name type="scientific">Cellvibrio japonicus (strain Ueda107)</name>
    <name type="common">Pseudomonas fluorescens subsp. cellulosa</name>
    <dbReference type="NCBI Taxonomy" id="498211"/>
    <lineage>
        <taxon>Bacteria</taxon>
        <taxon>Pseudomonadati</taxon>
        <taxon>Pseudomonadota</taxon>
        <taxon>Gammaproteobacteria</taxon>
        <taxon>Cellvibrionales</taxon>
        <taxon>Cellvibrionaceae</taxon>
        <taxon>Cellvibrio</taxon>
    </lineage>
</organism>
<evidence type="ECO:0000256" key="3">
    <source>
        <dbReference type="ARBA" id="ARBA00023163"/>
    </source>
</evidence>
<dbReference type="InterPro" id="IPR016032">
    <property type="entry name" value="Sig_transdc_resp-reg_C-effctor"/>
</dbReference>
<dbReference type="Gene3D" id="1.10.10.10">
    <property type="entry name" value="Winged helix-like DNA-binding domain superfamily/Winged helix DNA-binding domain"/>
    <property type="match status" value="1"/>
</dbReference>
<evidence type="ECO:0000313" key="6">
    <source>
        <dbReference type="Proteomes" id="UP000001036"/>
    </source>
</evidence>
<evidence type="ECO:0000256" key="1">
    <source>
        <dbReference type="ARBA" id="ARBA00023015"/>
    </source>
</evidence>
<evidence type="ECO:0000259" key="4">
    <source>
        <dbReference type="PROSITE" id="PS50043"/>
    </source>
</evidence>
<feature type="domain" description="HTH luxR-type" evidence="4">
    <location>
        <begin position="169"/>
        <end position="234"/>
    </location>
</feature>
<dbReference type="RefSeq" id="WP_012486874.1">
    <property type="nucleotide sequence ID" value="NC_010995.1"/>
</dbReference>
<accession>B3PCB5</accession>
<dbReference type="PRINTS" id="PR00038">
    <property type="entry name" value="HTHLUXR"/>
</dbReference>
<dbReference type="EMBL" id="CP000934">
    <property type="protein sequence ID" value="ACE84000.1"/>
    <property type="molecule type" value="Genomic_DNA"/>
</dbReference>
<keyword evidence="3" id="KW-0804">Transcription</keyword>
<dbReference type="Pfam" id="PF00196">
    <property type="entry name" value="GerE"/>
    <property type="match status" value="1"/>
</dbReference>
<dbReference type="Gene3D" id="3.30.450.80">
    <property type="entry name" value="Transcription factor LuxR-like, autoinducer-binding domain"/>
    <property type="match status" value="1"/>
</dbReference>